<dbReference type="GO" id="GO:0016491">
    <property type="term" value="F:oxidoreductase activity"/>
    <property type="evidence" value="ECO:0007669"/>
    <property type="project" value="InterPro"/>
</dbReference>
<evidence type="ECO:0000313" key="3">
    <source>
        <dbReference type="Proteomes" id="UP000003157"/>
    </source>
</evidence>
<evidence type="ECO:0000313" key="2">
    <source>
        <dbReference type="EMBL" id="EFW04062.1"/>
    </source>
</evidence>
<dbReference type="HOGENOM" id="CLU_023205_3_2_9"/>
<comment type="caution">
    <text evidence="2">The sequence shown here is derived from an EMBL/GenBank/DDBJ whole genome shotgun (WGS) entry which is preliminary data.</text>
</comment>
<dbReference type="SUPFAM" id="SSF51430">
    <property type="entry name" value="NAD(P)-linked oxidoreductase"/>
    <property type="match status" value="1"/>
</dbReference>
<dbReference type="Pfam" id="PF00248">
    <property type="entry name" value="Aldo_ket_red"/>
    <property type="match status" value="1"/>
</dbReference>
<sequence>MEKKLGFGCMRLPMIGDEVDLEEFQKMVDYSMKYGFNYFDTAHGYVKQKSELALKNCLTSKYDRNSYILTNKLSVHFFNKEEQIRPLFEQQLKVCGVEYFDYYLMHAQDKAIYQYFQECNAYKIVQELKKEGKIKHMGISFHDKADVLNVILKEHPEIEIVQIQLNYKDYEDASVQSRAVYEVCRKYNKPVLIMEPVKGGGLVNLPNQAKAVFDELHGGSYANYAIRFAASLDGVYKVLSGMSNMEQLKDNISYMKDFQPLNKKEYEAIDKVKNILDSLGGIDCTACCYCVDGCT</sequence>
<evidence type="ECO:0000259" key="1">
    <source>
        <dbReference type="Pfam" id="PF00248"/>
    </source>
</evidence>
<dbReference type="InterPro" id="IPR020471">
    <property type="entry name" value="AKR"/>
</dbReference>
<dbReference type="Gene3D" id="3.20.20.100">
    <property type="entry name" value="NADP-dependent oxidoreductase domain"/>
    <property type="match status" value="1"/>
</dbReference>
<dbReference type="PANTHER" id="PTHR43312:SF2">
    <property type="entry name" value="OXIDOREDUCTASE"/>
    <property type="match status" value="1"/>
</dbReference>
<feature type="domain" description="NADP-dependent oxidoreductase" evidence="1">
    <location>
        <begin position="4"/>
        <end position="272"/>
    </location>
</feature>
<dbReference type="InterPro" id="IPR006594">
    <property type="entry name" value="LisH"/>
</dbReference>
<dbReference type="AlphaFoldDB" id="E7GD40"/>
<dbReference type="InterPro" id="IPR053135">
    <property type="entry name" value="AKR2_Oxidoreductase"/>
</dbReference>
<dbReference type="RefSeq" id="WP_008789770.1">
    <property type="nucleotide sequence ID" value="NZ_GL636580.1"/>
</dbReference>
<dbReference type="InterPro" id="IPR023210">
    <property type="entry name" value="NADP_OxRdtase_dom"/>
</dbReference>
<dbReference type="InterPro" id="IPR036812">
    <property type="entry name" value="NAD(P)_OxRdtase_dom_sf"/>
</dbReference>
<dbReference type="Proteomes" id="UP000003157">
    <property type="component" value="Unassembled WGS sequence"/>
</dbReference>
<name>E7GD40_9FIRM</name>
<dbReference type="PROSITE" id="PS50896">
    <property type="entry name" value="LISH"/>
    <property type="match status" value="1"/>
</dbReference>
<protein>
    <recommendedName>
        <fullName evidence="1">NADP-dependent oxidoreductase domain-containing protein</fullName>
    </recommendedName>
</protein>
<reference evidence="2 3" key="1">
    <citation type="submission" date="2010-12" db="EMBL/GenBank/DDBJ databases">
        <title>The Genome Sequence of Coprobacillus sp. strain 29_1.</title>
        <authorList>
            <consortium name="The Broad Institute Genome Sequencing Platform"/>
            <person name="Earl A."/>
            <person name="Ward D."/>
            <person name="Feldgarden M."/>
            <person name="Gevers D."/>
            <person name="Daigneault M."/>
            <person name="Sibley C.D."/>
            <person name="White A."/>
            <person name="Strauss J."/>
            <person name="Allen-Vercoe E."/>
            <person name="Young S.K."/>
            <person name="Zeng Q."/>
            <person name="Gargeya S."/>
            <person name="Fitzgerald M."/>
            <person name="Haas B."/>
            <person name="Abouelleil A."/>
            <person name="Alvarado L."/>
            <person name="Arachchi H.M."/>
            <person name="Berlin A."/>
            <person name="Brown A."/>
            <person name="Chapman S.B."/>
            <person name="Chen Z."/>
            <person name="Dunbar C."/>
            <person name="Freedman E."/>
            <person name="Gearin G."/>
            <person name="Gellesch M."/>
            <person name="Goldberg J."/>
            <person name="Griggs A."/>
            <person name="Gujja S."/>
            <person name="Heilman E."/>
            <person name="Heiman D."/>
            <person name="Howarth C."/>
            <person name="Larson L."/>
            <person name="Lui A."/>
            <person name="MacDonald P.J.P."/>
            <person name="Mehta T."/>
            <person name="Montmayeur A."/>
            <person name="Murphy C."/>
            <person name="Neiman D."/>
            <person name="Pearson M."/>
            <person name="Priest M."/>
            <person name="Roberts A."/>
            <person name="Saif S."/>
            <person name="Shea T."/>
            <person name="Shenoy N."/>
            <person name="Sisk P."/>
            <person name="Stolte C."/>
            <person name="Sykes S."/>
            <person name="White J."/>
            <person name="Yandava C."/>
            <person name="Nusbaum C."/>
            <person name="Birren B."/>
        </authorList>
    </citation>
    <scope>NUCLEOTIDE SEQUENCE [LARGE SCALE GENOMIC DNA]</scope>
    <source>
        <strain evidence="2 3">29_1</strain>
    </source>
</reference>
<dbReference type="STRING" id="100884.GCA_000269565_00335"/>
<dbReference type="PANTHER" id="PTHR43312">
    <property type="entry name" value="D-THREO-ALDOSE 1-DEHYDROGENASE"/>
    <property type="match status" value="1"/>
</dbReference>
<dbReference type="CDD" id="cd19096">
    <property type="entry name" value="AKR_Fe-S_oxidoreductase"/>
    <property type="match status" value="1"/>
</dbReference>
<dbReference type="eggNOG" id="COG1453">
    <property type="taxonomic scope" value="Bacteria"/>
</dbReference>
<keyword evidence="3" id="KW-1185">Reference proteome</keyword>
<accession>E7GD40</accession>
<organism evidence="2 3">
    <name type="scientific">Coprobacillus cateniformis</name>
    <dbReference type="NCBI Taxonomy" id="100884"/>
    <lineage>
        <taxon>Bacteria</taxon>
        <taxon>Bacillati</taxon>
        <taxon>Bacillota</taxon>
        <taxon>Erysipelotrichia</taxon>
        <taxon>Erysipelotrichales</taxon>
        <taxon>Coprobacillaceae</taxon>
        <taxon>Coprobacillus</taxon>
    </lineage>
</organism>
<dbReference type="EMBL" id="ADKX01000040">
    <property type="protein sequence ID" value="EFW04062.1"/>
    <property type="molecule type" value="Genomic_DNA"/>
</dbReference>
<gene>
    <name evidence="2" type="ORF">HMPREF9488_02683</name>
</gene>
<dbReference type="PRINTS" id="PR00069">
    <property type="entry name" value="ALDKETRDTASE"/>
</dbReference>
<proteinExistence type="predicted"/>